<dbReference type="KEGG" id="tpla:ElP_54650"/>
<proteinExistence type="predicted"/>
<name>A0A518H9J0_9BACT</name>
<accession>A0A518H9J0</accession>
<protein>
    <recommendedName>
        <fullName evidence="3">Carboxypeptidase regulatory-like domain-containing protein</fullName>
    </recommendedName>
</protein>
<keyword evidence="2" id="KW-1185">Reference proteome</keyword>
<dbReference type="RefSeq" id="WP_197446396.1">
    <property type="nucleotide sequence ID" value="NZ_CP036426.1"/>
</dbReference>
<evidence type="ECO:0008006" key="3">
    <source>
        <dbReference type="Google" id="ProtNLM"/>
    </source>
</evidence>
<dbReference type="AlphaFoldDB" id="A0A518H9J0"/>
<dbReference type="Proteomes" id="UP000317835">
    <property type="component" value="Chromosome"/>
</dbReference>
<organism evidence="1 2">
    <name type="scientific">Tautonia plasticadhaerens</name>
    <dbReference type="NCBI Taxonomy" id="2527974"/>
    <lineage>
        <taxon>Bacteria</taxon>
        <taxon>Pseudomonadati</taxon>
        <taxon>Planctomycetota</taxon>
        <taxon>Planctomycetia</taxon>
        <taxon>Isosphaerales</taxon>
        <taxon>Isosphaeraceae</taxon>
        <taxon>Tautonia</taxon>
    </lineage>
</organism>
<evidence type="ECO:0000313" key="1">
    <source>
        <dbReference type="EMBL" id="QDV37525.1"/>
    </source>
</evidence>
<evidence type="ECO:0000313" key="2">
    <source>
        <dbReference type="Proteomes" id="UP000317835"/>
    </source>
</evidence>
<dbReference type="EMBL" id="CP036426">
    <property type="protein sequence ID" value="QDV37525.1"/>
    <property type="molecule type" value="Genomic_DNA"/>
</dbReference>
<reference evidence="1 2" key="1">
    <citation type="submission" date="2019-02" db="EMBL/GenBank/DDBJ databases">
        <title>Deep-cultivation of Planctomycetes and their phenomic and genomic characterization uncovers novel biology.</title>
        <authorList>
            <person name="Wiegand S."/>
            <person name="Jogler M."/>
            <person name="Boedeker C."/>
            <person name="Pinto D."/>
            <person name="Vollmers J."/>
            <person name="Rivas-Marin E."/>
            <person name="Kohn T."/>
            <person name="Peeters S.H."/>
            <person name="Heuer A."/>
            <person name="Rast P."/>
            <person name="Oberbeckmann S."/>
            <person name="Bunk B."/>
            <person name="Jeske O."/>
            <person name="Meyerdierks A."/>
            <person name="Storesund J.E."/>
            <person name="Kallscheuer N."/>
            <person name="Luecker S."/>
            <person name="Lage O.M."/>
            <person name="Pohl T."/>
            <person name="Merkel B.J."/>
            <person name="Hornburger P."/>
            <person name="Mueller R.-W."/>
            <person name="Bruemmer F."/>
            <person name="Labrenz M."/>
            <person name="Spormann A.M."/>
            <person name="Op den Camp H."/>
            <person name="Overmann J."/>
            <person name="Amann R."/>
            <person name="Jetten M.S.M."/>
            <person name="Mascher T."/>
            <person name="Medema M.H."/>
            <person name="Devos D.P."/>
            <person name="Kaster A.-K."/>
            <person name="Ovreas L."/>
            <person name="Rohde M."/>
            <person name="Galperin M.Y."/>
            <person name="Jogler C."/>
        </authorList>
    </citation>
    <scope>NUCLEOTIDE SEQUENCE [LARGE SCALE GENOMIC DNA]</scope>
    <source>
        <strain evidence="1 2">ElP</strain>
    </source>
</reference>
<sequence>MIAPLLLAAVAQVASPGPLSGTVQDDQGRPVAGATVFVSTAAPRQGVGVL</sequence>
<gene>
    <name evidence="1" type="ORF">ElP_54650</name>
</gene>